<dbReference type="SUPFAM" id="SSF55785">
    <property type="entry name" value="PYP-like sensor domain (PAS domain)"/>
    <property type="match status" value="2"/>
</dbReference>
<keyword evidence="12" id="KW-1185">Reference proteome</keyword>
<dbReference type="CDD" id="cd18774">
    <property type="entry name" value="PDC2_HK_sensor"/>
    <property type="match status" value="1"/>
</dbReference>
<dbReference type="Gene3D" id="3.30.70.270">
    <property type="match status" value="1"/>
</dbReference>
<feature type="domain" description="PAC" evidence="8">
    <location>
        <begin position="595"/>
        <end position="647"/>
    </location>
</feature>
<dbReference type="SMART" id="SM00091">
    <property type="entry name" value="PAS"/>
    <property type="match status" value="3"/>
</dbReference>
<dbReference type="InterPro" id="IPR013655">
    <property type="entry name" value="PAS_fold_3"/>
</dbReference>
<dbReference type="PROSITE" id="PS50887">
    <property type="entry name" value="GGDEF"/>
    <property type="match status" value="1"/>
</dbReference>
<name>A0ABM7MGA4_9BURK</name>
<dbReference type="InterPro" id="IPR004010">
    <property type="entry name" value="Double_Cache_2"/>
</dbReference>
<accession>A0ABM7MGA4</accession>
<evidence type="ECO:0000313" key="12">
    <source>
        <dbReference type="Proteomes" id="UP000824366"/>
    </source>
</evidence>
<keyword evidence="2" id="KW-1003">Cell membrane</keyword>
<evidence type="ECO:0000256" key="4">
    <source>
        <dbReference type="ARBA" id="ARBA00022989"/>
    </source>
</evidence>
<dbReference type="InterPro" id="IPR043128">
    <property type="entry name" value="Rev_trsase/Diguanyl_cyclase"/>
</dbReference>
<dbReference type="RefSeq" id="WP_223906475.1">
    <property type="nucleotide sequence ID" value="NZ_AP024238.1"/>
</dbReference>
<evidence type="ECO:0000259" key="7">
    <source>
        <dbReference type="PROSITE" id="PS50112"/>
    </source>
</evidence>
<organism evidence="11 12">
    <name type="scientific">Rhodoferax lithotrophicus</name>
    <dbReference type="NCBI Taxonomy" id="2798804"/>
    <lineage>
        <taxon>Bacteria</taxon>
        <taxon>Pseudomonadati</taxon>
        <taxon>Pseudomonadota</taxon>
        <taxon>Betaproteobacteria</taxon>
        <taxon>Burkholderiales</taxon>
        <taxon>Comamonadaceae</taxon>
        <taxon>Rhodoferax</taxon>
    </lineage>
</organism>
<dbReference type="PANTHER" id="PTHR44757:SF2">
    <property type="entry name" value="BIOFILM ARCHITECTURE MAINTENANCE PROTEIN MBAA"/>
    <property type="match status" value="1"/>
</dbReference>
<sequence length="1087" mass="122615">MRFEANEQTLPRLHLIGTLVIVLLLTLALGGHFTWQSEQEHRASLQRLVQTAQAQKQSRLTAEMESATNFLEFTRNRTEEVLKKSLREQVDTAMQVAQAIYRQESPRKSAKEVKRLIVEALRQVRFYDGRGYYFIDDMSGQFILLPTAPQLEGTTNLDNRDDTGHFIMRGLIEAAHLPDGTGFSRYRWYPPDNPKVMADKLAYVRHFAPYDWLIGTGDYTYKWEEIQQRVVIERLRTFKFGNSGYIGLVDRNGVLLLSHTGVALEGQHYQHMPQMQREALSALIAKANAGGGFVNYLWPAENSRGSVHKTALVRQVEPWGWVLVATVEDNEMQTVVDAELLRHEKDTPQRWLELLWPVLLSLALGVVASWAFARWTRQLFHTYHANMQAQIRAVRESEALFHAVFDNAAVGIAQVSPSGQFMQINQQFCELIGYTHDEVLEAGFDFQRITWPADLPGDLAQVQRLLEGQADSYRLEKRYIHKDGHTLWVSLAVQLVRDGLGAPHYFISAVADITQRKQAEQALQLAASVFSHAREGIMITQPDGTIVNVNQAFTRITGYSREDVLGQNPRLLNSGRQTPAYYEAMWKDLHEKDHWYGEIWNQRKNGEVFAEMETISAVRDEQGQIQHFVSLFSDITALKAHEQQLEHMAHFDALTSLPNRVLLADRLHQAMFNAQRRGQLLAVVYLDLDGFKSINDIHGHDMGDQLLMSLSEHMKLALREGDTLARIGGDEFVAVVVDLSNTQACVPLLDRLLAAAHAPVKLSGVDLQVSASLGVTFYPQTEDIDADQLQRQADQAMYQAKLAGKNRYHLFDAEQDRSLRGSHESQEHVRQALQHDELVLYYQPKVNMRTGQVIGAEALIRWQHPQQGLLAPGLFLPAIEDHPLAVEVGEWVIHTALDQLQVWQAQGLELVVSVNVGARQLQQHNFVQRLAQMLAAHPAVKPNCLELEVLETSALEDISGVSHVIEQCRHMGVTFALDDFGTGYSSLTYLKRLPVALLKIDQSFVRDMLHNPDDLAILQGVIGLARAFKHEVIAEGVETVAHGVVLLQLGCELAQGYGVARPMPGADLPHWVQHWQPDAAWTTSAMT</sequence>
<evidence type="ECO:0000313" key="11">
    <source>
        <dbReference type="EMBL" id="BCO25207.1"/>
    </source>
</evidence>
<dbReference type="PANTHER" id="PTHR44757">
    <property type="entry name" value="DIGUANYLATE CYCLASE DGCP"/>
    <property type="match status" value="1"/>
</dbReference>
<dbReference type="InterPro" id="IPR000160">
    <property type="entry name" value="GGDEF_dom"/>
</dbReference>
<evidence type="ECO:0000256" key="3">
    <source>
        <dbReference type="ARBA" id="ARBA00022692"/>
    </source>
</evidence>
<dbReference type="InterPro" id="IPR029787">
    <property type="entry name" value="Nucleotide_cyclase"/>
</dbReference>
<dbReference type="Pfam" id="PF08447">
    <property type="entry name" value="PAS_3"/>
    <property type="match status" value="1"/>
</dbReference>
<dbReference type="PROSITE" id="PS50883">
    <property type="entry name" value="EAL"/>
    <property type="match status" value="1"/>
</dbReference>
<dbReference type="CDD" id="cd01949">
    <property type="entry name" value="GGDEF"/>
    <property type="match status" value="1"/>
</dbReference>
<dbReference type="CDD" id="cd00130">
    <property type="entry name" value="PAS"/>
    <property type="match status" value="2"/>
</dbReference>
<feature type="domain" description="PAS" evidence="7">
    <location>
        <begin position="522"/>
        <end position="568"/>
    </location>
</feature>
<reference evidence="11 12" key="1">
    <citation type="journal article" date="2021" name="Microbiol. Spectr.">
        <title>A Single Bacterium Capable of Oxidation and Reduction of Iron at Circumneutral pH.</title>
        <authorList>
            <person name="Kato S."/>
            <person name="Ohkuma M."/>
        </authorList>
    </citation>
    <scope>NUCLEOTIDE SEQUENCE [LARGE SCALE GENOMIC DNA]</scope>
    <source>
        <strain evidence="11 12">MIZ03</strain>
    </source>
</reference>
<dbReference type="SMART" id="SM00052">
    <property type="entry name" value="EAL"/>
    <property type="match status" value="1"/>
</dbReference>
<dbReference type="SMART" id="SM00267">
    <property type="entry name" value="GGDEF"/>
    <property type="match status" value="1"/>
</dbReference>
<evidence type="ECO:0000259" key="9">
    <source>
        <dbReference type="PROSITE" id="PS50883"/>
    </source>
</evidence>
<evidence type="ECO:0000256" key="1">
    <source>
        <dbReference type="ARBA" id="ARBA00004651"/>
    </source>
</evidence>
<feature type="transmembrane region" description="Helical" evidence="6">
    <location>
        <begin position="12"/>
        <end position="35"/>
    </location>
</feature>
<dbReference type="SMART" id="SM00086">
    <property type="entry name" value="PAC"/>
    <property type="match status" value="2"/>
</dbReference>
<dbReference type="InterPro" id="IPR035965">
    <property type="entry name" value="PAS-like_dom_sf"/>
</dbReference>
<dbReference type="SUPFAM" id="SSF55073">
    <property type="entry name" value="Nucleotide cyclase"/>
    <property type="match status" value="1"/>
</dbReference>
<evidence type="ECO:0000256" key="5">
    <source>
        <dbReference type="ARBA" id="ARBA00023136"/>
    </source>
</evidence>
<keyword evidence="4 6" id="KW-1133">Transmembrane helix</keyword>
<dbReference type="Pfam" id="PF13426">
    <property type="entry name" value="PAS_9"/>
    <property type="match status" value="1"/>
</dbReference>
<dbReference type="InterPro" id="IPR001610">
    <property type="entry name" value="PAC"/>
</dbReference>
<dbReference type="Pfam" id="PF00563">
    <property type="entry name" value="EAL"/>
    <property type="match status" value="1"/>
</dbReference>
<keyword evidence="5 6" id="KW-0472">Membrane</keyword>
<dbReference type="Gene3D" id="3.20.20.450">
    <property type="entry name" value="EAL domain"/>
    <property type="match status" value="1"/>
</dbReference>
<dbReference type="SUPFAM" id="SSF141868">
    <property type="entry name" value="EAL domain-like"/>
    <property type="match status" value="1"/>
</dbReference>
<dbReference type="InterPro" id="IPR001633">
    <property type="entry name" value="EAL_dom"/>
</dbReference>
<dbReference type="PROSITE" id="PS50113">
    <property type="entry name" value="PAC"/>
    <property type="match status" value="2"/>
</dbReference>
<dbReference type="InterPro" id="IPR000014">
    <property type="entry name" value="PAS"/>
</dbReference>
<evidence type="ECO:0000259" key="8">
    <source>
        <dbReference type="PROSITE" id="PS50113"/>
    </source>
</evidence>
<evidence type="ECO:0008006" key="13">
    <source>
        <dbReference type="Google" id="ProtNLM"/>
    </source>
</evidence>
<dbReference type="PROSITE" id="PS50112">
    <property type="entry name" value="PAS"/>
    <property type="match status" value="2"/>
</dbReference>
<dbReference type="Pfam" id="PF00990">
    <property type="entry name" value="GGDEF"/>
    <property type="match status" value="1"/>
</dbReference>
<feature type="domain" description="PAS" evidence="7">
    <location>
        <begin position="397"/>
        <end position="469"/>
    </location>
</feature>
<gene>
    <name evidence="11" type="ORF">MIZ03_0067</name>
</gene>
<evidence type="ECO:0000256" key="6">
    <source>
        <dbReference type="SAM" id="Phobius"/>
    </source>
</evidence>
<feature type="domain" description="EAL" evidence="9">
    <location>
        <begin position="822"/>
        <end position="1076"/>
    </location>
</feature>
<dbReference type="InterPro" id="IPR000700">
    <property type="entry name" value="PAS-assoc_C"/>
</dbReference>
<comment type="subcellular location">
    <subcellularLocation>
        <location evidence="1">Cell membrane</location>
        <topology evidence="1">Multi-pass membrane protein</topology>
    </subcellularLocation>
</comment>
<dbReference type="CDD" id="cd01948">
    <property type="entry name" value="EAL"/>
    <property type="match status" value="1"/>
</dbReference>
<evidence type="ECO:0000256" key="2">
    <source>
        <dbReference type="ARBA" id="ARBA00022475"/>
    </source>
</evidence>
<dbReference type="Pfam" id="PF08269">
    <property type="entry name" value="dCache_2"/>
    <property type="match status" value="1"/>
</dbReference>
<protein>
    <recommendedName>
        <fullName evidence="13">Diguanylate cyclase/phosphodiesterase with PAS/PAC sensor(S)</fullName>
    </recommendedName>
</protein>
<dbReference type="EMBL" id="AP024238">
    <property type="protein sequence ID" value="BCO25207.1"/>
    <property type="molecule type" value="Genomic_DNA"/>
</dbReference>
<dbReference type="NCBIfam" id="TIGR00229">
    <property type="entry name" value="sensory_box"/>
    <property type="match status" value="2"/>
</dbReference>
<dbReference type="Gene3D" id="3.30.450.20">
    <property type="entry name" value="PAS domain"/>
    <property type="match status" value="4"/>
</dbReference>
<dbReference type="InterPro" id="IPR033480">
    <property type="entry name" value="sCache_2"/>
</dbReference>
<dbReference type="InterPro" id="IPR035919">
    <property type="entry name" value="EAL_sf"/>
</dbReference>
<proteinExistence type="predicted"/>
<dbReference type="SMART" id="SM01049">
    <property type="entry name" value="Cache_2"/>
    <property type="match status" value="1"/>
</dbReference>
<dbReference type="InterPro" id="IPR052155">
    <property type="entry name" value="Biofilm_reg_signaling"/>
</dbReference>
<dbReference type="NCBIfam" id="TIGR00254">
    <property type="entry name" value="GGDEF"/>
    <property type="match status" value="1"/>
</dbReference>
<feature type="domain" description="PAC" evidence="8">
    <location>
        <begin position="473"/>
        <end position="525"/>
    </location>
</feature>
<dbReference type="Proteomes" id="UP000824366">
    <property type="component" value="Chromosome"/>
</dbReference>
<keyword evidence="3 6" id="KW-0812">Transmembrane</keyword>
<feature type="domain" description="GGDEF" evidence="10">
    <location>
        <begin position="679"/>
        <end position="813"/>
    </location>
</feature>
<evidence type="ECO:0000259" key="10">
    <source>
        <dbReference type="PROSITE" id="PS50887"/>
    </source>
</evidence>